<dbReference type="Pfam" id="PF11951">
    <property type="entry name" value="Fungal_trans_2"/>
    <property type="match status" value="1"/>
</dbReference>
<evidence type="ECO:0000256" key="5">
    <source>
        <dbReference type="ARBA" id="ARBA00023242"/>
    </source>
</evidence>
<evidence type="ECO:0000256" key="3">
    <source>
        <dbReference type="ARBA" id="ARBA00023125"/>
    </source>
</evidence>
<dbReference type="GO" id="GO:0045944">
    <property type="term" value="P:positive regulation of transcription by RNA polymerase II"/>
    <property type="evidence" value="ECO:0007669"/>
    <property type="project" value="TreeGrafter"/>
</dbReference>
<dbReference type="PANTHER" id="PTHR37534:SF49">
    <property type="entry name" value="LYSINE BIOSYNTHESIS REGULATORY PROTEIN LYS14"/>
    <property type="match status" value="1"/>
</dbReference>
<dbReference type="AlphaFoldDB" id="A0A9W9KK35"/>
<keyword evidence="2" id="KW-0805">Transcription regulation</keyword>
<dbReference type="Proteomes" id="UP001149165">
    <property type="component" value="Unassembled WGS sequence"/>
</dbReference>
<dbReference type="Gene3D" id="4.10.240.10">
    <property type="entry name" value="Zn(2)-C6 fungal-type DNA-binding domain"/>
    <property type="match status" value="1"/>
</dbReference>
<evidence type="ECO:0000313" key="9">
    <source>
        <dbReference type="Proteomes" id="UP001149165"/>
    </source>
</evidence>
<keyword evidence="3" id="KW-0238">DNA-binding</keyword>
<proteinExistence type="predicted"/>
<dbReference type="GO" id="GO:0008270">
    <property type="term" value="F:zinc ion binding"/>
    <property type="evidence" value="ECO:0007669"/>
    <property type="project" value="InterPro"/>
</dbReference>
<feature type="region of interest" description="Disordered" evidence="6">
    <location>
        <begin position="57"/>
        <end position="89"/>
    </location>
</feature>
<dbReference type="OrthoDB" id="5130013at2759"/>
<dbReference type="EMBL" id="JAPQKH010000003">
    <property type="protein sequence ID" value="KAJ5108257.1"/>
    <property type="molecule type" value="Genomic_DNA"/>
</dbReference>
<evidence type="ECO:0000256" key="2">
    <source>
        <dbReference type="ARBA" id="ARBA00023015"/>
    </source>
</evidence>
<evidence type="ECO:0000256" key="6">
    <source>
        <dbReference type="SAM" id="MobiDB-lite"/>
    </source>
</evidence>
<dbReference type="PROSITE" id="PS50048">
    <property type="entry name" value="ZN2_CY6_FUNGAL_2"/>
    <property type="match status" value="1"/>
</dbReference>
<name>A0A9W9KK35_9EURO</name>
<dbReference type="CDD" id="cd00067">
    <property type="entry name" value="GAL4"/>
    <property type="match status" value="1"/>
</dbReference>
<dbReference type="InterPro" id="IPR001138">
    <property type="entry name" value="Zn2Cys6_DnaBD"/>
</dbReference>
<dbReference type="PANTHER" id="PTHR37534">
    <property type="entry name" value="TRANSCRIPTIONAL ACTIVATOR PROTEIN UGA3"/>
    <property type="match status" value="1"/>
</dbReference>
<organism evidence="8 9">
    <name type="scientific">Penicillium angulare</name>
    <dbReference type="NCBI Taxonomy" id="116970"/>
    <lineage>
        <taxon>Eukaryota</taxon>
        <taxon>Fungi</taxon>
        <taxon>Dikarya</taxon>
        <taxon>Ascomycota</taxon>
        <taxon>Pezizomycotina</taxon>
        <taxon>Eurotiomycetes</taxon>
        <taxon>Eurotiomycetidae</taxon>
        <taxon>Eurotiales</taxon>
        <taxon>Aspergillaceae</taxon>
        <taxon>Penicillium</taxon>
    </lineage>
</organism>
<dbReference type="SMART" id="SM00066">
    <property type="entry name" value="GAL4"/>
    <property type="match status" value="1"/>
</dbReference>
<dbReference type="GO" id="GO:0005634">
    <property type="term" value="C:nucleus"/>
    <property type="evidence" value="ECO:0007669"/>
    <property type="project" value="UniProtKB-SubCell"/>
</dbReference>
<evidence type="ECO:0000256" key="1">
    <source>
        <dbReference type="ARBA" id="ARBA00004123"/>
    </source>
</evidence>
<dbReference type="InterPro" id="IPR021858">
    <property type="entry name" value="Fun_TF"/>
</dbReference>
<sequence>MQRTHKKRRTKTFTGCWTCRGRHLKCDEARPGCHRCSSASLTCEGYGIRLSWGPAHTSASFQQPENPDKITNQSPHSASETPISSSRDQNENEIVHLNDQEKSQPRTCSALAQAIDLPDQRTPRNDDSLHLISPSIPTQFRGHDGSDIDDPQIQFSEALRDFEENLTREFNLADHPCIPPVLETSSQSNACAMRERDQDHCSNESIPGNSSDLPLASPAPLRHLDTLPDLPYQRQLLEHWMLHLVDSILPIPSHDNPLRWLITPIALYGARERSGSFSPSTALFHLICSASGSQLYRLNGIDKFKNLSISHQRVGLRHLRQSIFRQDEKQYLPLIAALSMCLIHETLTLGTPFWRLHSRGACSWIRRVPYSFWMQSKALSTAYQIFAGLICMIQLQVVFIEDEDTYGSLIEFNDPGDYYCMDKIYGLSHSTFNALMSLTNFQLRSRNQLSSSPRDLDLLEMELYLSAPSYPNDGHDEEVKCMTYHQSYMFYYASLILLRRSLRGVGASDVEILVERVFDHLDEMMKCTQRIFSPCVWPVAVASFETISSTLHNRSLRLLDFLTQRTHFDVWSGVRNLAIDVWNTRHASIGGSPVSDLCWQKIWLQLKTDGSPEILLA</sequence>
<feature type="domain" description="Zn(2)-C6 fungal-type" evidence="7">
    <location>
        <begin position="15"/>
        <end position="43"/>
    </location>
</feature>
<dbReference type="GO" id="GO:0000976">
    <property type="term" value="F:transcription cis-regulatory region binding"/>
    <property type="evidence" value="ECO:0007669"/>
    <property type="project" value="TreeGrafter"/>
</dbReference>
<accession>A0A9W9KK35</accession>
<keyword evidence="9" id="KW-1185">Reference proteome</keyword>
<dbReference type="Pfam" id="PF00172">
    <property type="entry name" value="Zn_clus"/>
    <property type="match status" value="1"/>
</dbReference>
<dbReference type="GO" id="GO:0000981">
    <property type="term" value="F:DNA-binding transcription factor activity, RNA polymerase II-specific"/>
    <property type="evidence" value="ECO:0007669"/>
    <property type="project" value="InterPro"/>
</dbReference>
<keyword evidence="4" id="KW-0804">Transcription</keyword>
<dbReference type="PROSITE" id="PS00463">
    <property type="entry name" value="ZN2_CY6_FUNGAL_1"/>
    <property type="match status" value="1"/>
</dbReference>
<protein>
    <recommendedName>
        <fullName evidence="7">Zn(2)-C6 fungal-type domain-containing protein</fullName>
    </recommendedName>
</protein>
<gene>
    <name evidence="8" type="ORF">N7456_004932</name>
</gene>
<dbReference type="InterPro" id="IPR036864">
    <property type="entry name" value="Zn2-C6_fun-type_DNA-bd_sf"/>
</dbReference>
<keyword evidence="5" id="KW-0539">Nucleus</keyword>
<comment type="subcellular location">
    <subcellularLocation>
        <location evidence="1">Nucleus</location>
    </subcellularLocation>
</comment>
<reference evidence="8" key="2">
    <citation type="journal article" date="2023" name="IMA Fungus">
        <title>Comparative genomic study of the Penicillium genus elucidates a diverse pangenome and 15 lateral gene transfer events.</title>
        <authorList>
            <person name="Petersen C."/>
            <person name="Sorensen T."/>
            <person name="Nielsen M.R."/>
            <person name="Sondergaard T.E."/>
            <person name="Sorensen J.L."/>
            <person name="Fitzpatrick D.A."/>
            <person name="Frisvad J.C."/>
            <person name="Nielsen K.L."/>
        </authorList>
    </citation>
    <scope>NUCLEOTIDE SEQUENCE</scope>
    <source>
        <strain evidence="8">IBT 30069</strain>
    </source>
</reference>
<comment type="caution">
    <text evidence="8">The sequence shown here is derived from an EMBL/GenBank/DDBJ whole genome shotgun (WGS) entry which is preliminary data.</text>
</comment>
<evidence type="ECO:0000313" key="8">
    <source>
        <dbReference type="EMBL" id="KAJ5108257.1"/>
    </source>
</evidence>
<dbReference type="SUPFAM" id="SSF57701">
    <property type="entry name" value="Zn2/Cys6 DNA-binding domain"/>
    <property type="match status" value="1"/>
</dbReference>
<feature type="compositionally biased region" description="Polar residues" evidence="6">
    <location>
        <begin position="57"/>
        <end position="87"/>
    </location>
</feature>
<evidence type="ECO:0000256" key="4">
    <source>
        <dbReference type="ARBA" id="ARBA00023163"/>
    </source>
</evidence>
<reference evidence="8" key="1">
    <citation type="submission" date="2022-11" db="EMBL/GenBank/DDBJ databases">
        <authorList>
            <person name="Petersen C."/>
        </authorList>
    </citation>
    <scope>NUCLEOTIDE SEQUENCE</scope>
    <source>
        <strain evidence="8">IBT 30069</strain>
    </source>
</reference>
<evidence type="ECO:0000259" key="7">
    <source>
        <dbReference type="PROSITE" id="PS50048"/>
    </source>
</evidence>